<dbReference type="Gene3D" id="1.20.1260.10">
    <property type="match status" value="1"/>
</dbReference>
<feature type="domain" description="DUF305" evidence="3">
    <location>
        <begin position="59"/>
        <end position="219"/>
    </location>
</feature>
<name>A0A243Q464_9ACTN</name>
<dbReference type="EMBL" id="NGFO01000039">
    <property type="protein sequence ID" value="OUC76159.1"/>
    <property type="molecule type" value="Genomic_DNA"/>
</dbReference>
<keyword evidence="5" id="KW-1185">Reference proteome</keyword>
<comment type="caution">
    <text evidence="4">The sequence shown here is derived from an EMBL/GenBank/DDBJ whole genome shotgun (WGS) entry which is preliminary data.</text>
</comment>
<reference evidence="4 5" key="1">
    <citation type="submission" date="2017-05" db="EMBL/GenBank/DDBJ databases">
        <title>Biotechnological potential of actinobacteria isolated from South African environments.</title>
        <authorList>
            <person name="Le Roes-Hill M."/>
            <person name="Prins A."/>
            <person name="Durrell K.A."/>
        </authorList>
    </citation>
    <scope>NUCLEOTIDE SEQUENCE [LARGE SCALE GENOMIC DNA]</scope>
    <source>
        <strain evidence="4">BS2</strain>
    </source>
</reference>
<proteinExistence type="predicted"/>
<dbReference type="InterPro" id="IPR012347">
    <property type="entry name" value="Ferritin-like"/>
</dbReference>
<evidence type="ECO:0000313" key="4">
    <source>
        <dbReference type="EMBL" id="OUC76159.1"/>
    </source>
</evidence>
<dbReference type="RefSeq" id="WP_035755501.1">
    <property type="nucleotide sequence ID" value="NZ_NGFO01000039.1"/>
</dbReference>
<dbReference type="PROSITE" id="PS51257">
    <property type="entry name" value="PROKAR_LIPOPROTEIN"/>
    <property type="match status" value="1"/>
</dbReference>
<dbReference type="AlphaFoldDB" id="A0A243Q464"/>
<keyword evidence="2" id="KW-0732">Signal</keyword>
<gene>
    <name evidence="4" type="ORF">CA982_23135</name>
</gene>
<feature type="chain" id="PRO_5039691048" evidence="2">
    <location>
        <begin position="22"/>
        <end position="222"/>
    </location>
</feature>
<dbReference type="InterPro" id="IPR005183">
    <property type="entry name" value="DUF305_CopM-like"/>
</dbReference>
<dbReference type="PANTHER" id="PTHR36933:SF1">
    <property type="entry name" value="SLL0788 PROTEIN"/>
    <property type="match status" value="1"/>
</dbReference>
<evidence type="ECO:0000256" key="2">
    <source>
        <dbReference type="SAM" id="SignalP"/>
    </source>
</evidence>
<evidence type="ECO:0000313" key="5">
    <source>
        <dbReference type="Proteomes" id="UP000194632"/>
    </source>
</evidence>
<feature type="region of interest" description="Disordered" evidence="1">
    <location>
        <begin position="117"/>
        <end position="141"/>
    </location>
</feature>
<dbReference type="PANTHER" id="PTHR36933">
    <property type="entry name" value="SLL0788 PROTEIN"/>
    <property type="match status" value="1"/>
</dbReference>
<feature type="signal peptide" evidence="2">
    <location>
        <begin position="1"/>
        <end position="21"/>
    </location>
</feature>
<organism evidence="4 5">
    <name type="scientific">Gordonia lacunae</name>
    <dbReference type="NCBI Taxonomy" id="417102"/>
    <lineage>
        <taxon>Bacteria</taxon>
        <taxon>Bacillati</taxon>
        <taxon>Actinomycetota</taxon>
        <taxon>Actinomycetes</taxon>
        <taxon>Mycobacteriales</taxon>
        <taxon>Gordoniaceae</taxon>
        <taxon>Gordonia</taxon>
    </lineage>
</organism>
<evidence type="ECO:0000256" key="1">
    <source>
        <dbReference type="SAM" id="MobiDB-lite"/>
    </source>
</evidence>
<feature type="compositionally biased region" description="Low complexity" evidence="1">
    <location>
        <begin position="118"/>
        <end position="132"/>
    </location>
</feature>
<evidence type="ECO:0000259" key="3">
    <source>
        <dbReference type="Pfam" id="PF03713"/>
    </source>
</evidence>
<protein>
    <submittedName>
        <fullName evidence="4">DUF305 domain-containing protein</fullName>
    </submittedName>
</protein>
<dbReference type="Proteomes" id="UP000194632">
    <property type="component" value="Unassembled WGS sequence"/>
</dbReference>
<dbReference type="Pfam" id="PF03713">
    <property type="entry name" value="DUF305"/>
    <property type="match status" value="1"/>
</dbReference>
<accession>A0A243Q464</accession>
<sequence length="222" mass="23790">MSTKRARIIIGASAAGLLVLAGCSDSEGQDHSSMTGMVTTTSIAAPSSVADMGEHNAADMTFAQEMISHHSQAITMSNILLDKNDINPEVVRLAQQIKAAQQPEIDQMKSWVTTWGASMSSSSQGHDMSQMSAGESMSPSMGGHDMPGMMTEQQFQQLREAQGTAAARLYLTQMIEHHRGAVAMAKTEIQDGKNPEAIALARKIISDQESEIAEMQRLLAGL</sequence>